<dbReference type="PROSITE" id="PS51534">
    <property type="entry name" value="SEFIR"/>
    <property type="match status" value="1"/>
</dbReference>
<name>A0A7J5XDH4_DISMA</name>
<accession>A0A7J5XDH4</accession>
<proteinExistence type="predicted"/>
<evidence type="ECO:0000256" key="1">
    <source>
        <dbReference type="SAM" id="MobiDB-lite"/>
    </source>
</evidence>
<dbReference type="EMBL" id="JAAKFY010000025">
    <property type="protein sequence ID" value="KAF3834637.1"/>
    <property type="molecule type" value="Genomic_DNA"/>
</dbReference>
<dbReference type="AlphaFoldDB" id="A0A7J5XDH4"/>
<evidence type="ECO:0000313" key="3">
    <source>
        <dbReference type="EMBL" id="KAF3834637.1"/>
    </source>
</evidence>
<organism evidence="3 4">
    <name type="scientific">Dissostichus mawsoni</name>
    <name type="common">Antarctic cod</name>
    <dbReference type="NCBI Taxonomy" id="36200"/>
    <lineage>
        <taxon>Eukaryota</taxon>
        <taxon>Metazoa</taxon>
        <taxon>Chordata</taxon>
        <taxon>Craniata</taxon>
        <taxon>Vertebrata</taxon>
        <taxon>Euteleostomi</taxon>
        <taxon>Actinopterygii</taxon>
        <taxon>Neopterygii</taxon>
        <taxon>Teleostei</taxon>
        <taxon>Neoteleostei</taxon>
        <taxon>Acanthomorphata</taxon>
        <taxon>Eupercaria</taxon>
        <taxon>Perciformes</taxon>
        <taxon>Notothenioidei</taxon>
        <taxon>Nototheniidae</taxon>
        <taxon>Dissostichus</taxon>
    </lineage>
</organism>
<dbReference type="InterPro" id="IPR053047">
    <property type="entry name" value="E3_ubiq_ligase_TRAF3IP2"/>
</dbReference>
<evidence type="ECO:0000313" key="4">
    <source>
        <dbReference type="Proteomes" id="UP000518266"/>
    </source>
</evidence>
<comment type="caution">
    <text evidence="3">The sequence shown here is derived from an EMBL/GenBank/DDBJ whole genome shotgun (WGS) entry which is preliminary data.</text>
</comment>
<protein>
    <recommendedName>
        <fullName evidence="2">SEFIR domain-containing protein</fullName>
    </recommendedName>
</protein>
<dbReference type="GO" id="GO:0043123">
    <property type="term" value="P:positive regulation of canonical NF-kappaB signal transduction"/>
    <property type="evidence" value="ECO:0007669"/>
    <property type="project" value="TreeGrafter"/>
</dbReference>
<dbReference type="InterPro" id="IPR013568">
    <property type="entry name" value="SEFIR_dom"/>
</dbReference>
<dbReference type="PANTHER" id="PTHR34257:SF3">
    <property type="entry name" value="ADAPTER PROTEIN CIKS-RELATED"/>
    <property type="match status" value="1"/>
</dbReference>
<feature type="region of interest" description="Disordered" evidence="1">
    <location>
        <begin position="1"/>
        <end position="39"/>
    </location>
</feature>
<dbReference type="GO" id="GO:0006959">
    <property type="term" value="P:humoral immune response"/>
    <property type="evidence" value="ECO:0007669"/>
    <property type="project" value="TreeGrafter"/>
</dbReference>
<reference evidence="3 4" key="1">
    <citation type="submission" date="2020-03" db="EMBL/GenBank/DDBJ databases">
        <title>Dissostichus mawsoni Genome sequencing and assembly.</title>
        <authorList>
            <person name="Park H."/>
        </authorList>
    </citation>
    <scope>NUCLEOTIDE SEQUENCE [LARGE SCALE GENOMIC DNA]</scope>
    <source>
        <strain evidence="3">DM0001</strain>
        <tissue evidence="3">Muscle</tissue>
    </source>
</reference>
<feature type="region of interest" description="Disordered" evidence="1">
    <location>
        <begin position="60"/>
        <end position="110"/>
    </location>
</feature>
<feature type="compositionally biased region" description="Pro residues" evidence="1">
    <location>
        <begin position="213"/>
        <end position="238"/>
    </location>
</feature>
<keyword evidence="4" id="KW-1185">Reference proteome</keyword>
<dbReference type="PANTHER" id="PTHR34257">
    <property type="entry name" value="ADAPTER PROTEIN CIKS"/>
    <property type="match status" value="1"/>
</dbReference>
<dbReference type="Proteomes" id="UP000518266">
    <property type="component" value="Unassembled WGS sequence"/>
</dbReference>
<sequence length="397" mass="44031">MSRFHLNTPEEDDETMSSEDPNPHPVSPHRDPNPHLVSSIGTQTLTPIWTMTLTLDPNPHPHLDHDPHPVSFHWDHTPHPVSSHQDPNPHPHRDHTPHPVSSHRDPNPHPIGTITLTLTLSPPIGTQTLTLCPPIGTQTLTLSPPSGPSPCLPRFSSSWSGGYPSSGSSPAESFLSGYKLVSSSLEQPLSLCSNPPSGNLFHHTLSPYSCAPPGPPASPSYPPTPSGAPNPGPPPTPCIQPLLDYMAPAKQKQPHSTPLSLEQRRVFVTYEADNDKHVNEIINFVALLRHNGFDTHIDIFEQQFRSISKIDFMERYLSEKEYLIIIIISPKYYETVTSSVGGLESDERTFNTVYIHKQLQNEFIQNGSKNFRFIPIVFPGAKKVNHLLLLSVMTQIH</sequence>
<dbReference type="OrthoDB" id="6021171at2759"/>
<feature type="compositionally biased region" description="Basic and acidic residues" evidence="1">
    <location>
        <begin position="60"/>
        <end position="78"/>
    </location>
</feature>
<evidence type="ECO:0000259" key="2">
    <source>
        <dbReference type="PROSITE" id="PS51534"/>
    </source>
</evidence>
<feature type="region of interest" description="Disordered" evidence="1">
    <location>
        <begin position="213"/>
        <end position="239"/>
    </location>
</feature>
<feature type="compositionally biased region" description="Basic and acidic residues" evidence="1">
    <location>
        <begin position="87"/>
        <end position="107"/>
    </location>
</feature>
<dbReference type="Pfam" id="PF08357">
    <property type="entry name" value="SEFIR"/>
    <property type="match status" value="1"/>
</dbReference>
<feature type="domain" description="SEFIR" evidence="2">
    <location>
        <begin position="263"/>
        <end position="397"/>
    </location>
</feature>
<gene>
    <name evidence="3" type="ORF">F7725_027195</name>
</gene>